<dbReference type="InterPro" id="IPR046882">
    <property type="entry name" value="Sp-DndD"/>
</dbReference>
<keyword evidence="2" id="KW-1185">Reference proteome</keyword>
<dbReference type="RefSeq" id="WP_046499212.1">
    <property type="nucleotide sequence ID" value="NZ_CGIH01000039.1"/>
</dbReference>
<dbReference type="Proteomes" id="UP000045545">
    <property type="component" value="Unassembled WGS sequence"/>
</dbReference>
<name>A0A0E3W3Q0_9FIRM</name>
<gene>
    <name evidence="1" type="ORF">2361</name>
</gene>
<evidence type="ECO:0000313" key="2">
    <source>
        <dbReference type="Proteomes" id="UP000045545"/>
    </source>
</evidence>
<accession>A0A0E3W3Q0</accession>
<dbReference type="STRING" id="690567.2361"/>
<proteinExistence type="predicted"/>
<dbReference type="Pfam" id="PF20306">
    <property type="entry name" value="Sp-DndD"/>
    <property type="match status" value="1"/>
</dbReference>
<sequence>MTKSSNLNELRNALEKIRQENYPEIPQELIEELLTIEYENQDDRVEAAKKVLKAIDEYLAETEL</sequence>
<reference evidence="1 2" key="1">
    <citation type="submission" date="2015-03" db="EMBL/GenBank/DDBJ databases">
        <authorList>
            <person name="Murphy D."/>
        </authorList>
    </citation>
    <scope>NUCLEOTIDE SEQUENCE [LARGE SCALE GENOMIC DNA]</scope>
    <source>
        <strain evidence="1 2">OL-4</strain>
    </source>
</reference>
<dbReference type="AlphaFoldDB" id="A0A0E3W3Q0"/>
<protein>
    <submittedName>
        <fullName evidence="1">Uncharacterized</fullName>
    </submittedName>
</protein>
<dbReference type="EMBL" id="CGIH01000039">
    <property type="protein sequence ID" value="CFX97424.1"/>
    <property type="molecule type" value="Genomic_DNA"/>
</dbReference>
<organism evidence="1 2">
    <name type="scientific">Syntrophomonas zehnderi OL-4</name>
    <dbReference type="NCBI Taxonomy" id="690567"/>
    <lineage>
        <taxon>Bacteria</taxon>
        <taxon>Bacillati</taxon>
        <taxon>Bacillota</taxon>
        <taxon>Clostridia</taxon>
        <taxon>Eubacteriales</taxon>
        <taxon>Syntrophomonadaceae</taxon>
        <taxon>Syntrophomonas</taxon>
    </lineage>
</organism>
<evidence type="ECO:0000313" key="1">
    <source>
        <dbReference type="EMBL" id="CFX97424.1"/>
    </source>
</evidence>